<accession>A0A974NTM0</accession>
<feature type="chain" id="PRO_5037593767" evidence="1">
    <location>
        <begin position="23"/>
        <end position="158"/>
    </location>
</feature>
<dbReference type="EMBL" id="CP061035">
    <property type="protein sequence ID" value="QQV76789.1"/>
    <property type="molecule type" value="Genomic_DNA"/>
</dbReference>
<reference evidence="3" key="1">
    <citation type="submission" date="2020-09" db="EMBL/GenBank/DDBJ databases">
        <title>Sphingomonas sp., a new species isolated from pork steak.</title>
        <authorList>
            <person name="Heidler von Heilborn D."/>
        </authorList>
    </citation>
    <scope>NUCLEOTIDE SEQUENCE [LARGE SCALE GENOMIC DNA]</scope>
</reference>
<keyword evidence="3" id="KW-1185">Reference proteome</keyword>
<gene>
    <name evidence="2" type="ORF">H5J25_15460</name>
</gene>
<dbReference type="InterPro" id="IPR047589">
    <property type="entry name" value="DUF11_rpt"/>
</dbReference>
<organism evidence="2 3">
    <name type="scientific">Sphingomonas aliaeris</name>
    <dbReference type="NCBI Taxonomy" id="2759526"/>
    <lineage>
        <taxon>Bacteria</taxon>
        <taxon>Pseudomonadati</taxon>
        <taxon>Pseudomonadota</taxon>
        <taxon>Alphaproteobacteria</taxon>
        <taxon>Sphingomonadales</taxon>
        <taxon>Sphingomonadaceae</taxon>
        <taxon>Sphingomonas</taxon>
    </lineage>
</organism>
<name>A0A974NTM0_9SPHN</name>
<proteinExistence type="predicted"/>
<evidence type="ECO:0000256" key="1">
    <source>
        <dbReference type="SAM" id="SignalP"/>
    </source>
</evidence>
<dbReference type="AlphaFoldDB" id="A0A974NTM0"/>
<evidence type="ECO:0000313" key="2">
    <source>
        <dbReference type="EMBL" id="QQV76789.1"/>
    </source>
</evidence>
<protein>
    <submittedName>
        <fullName evidence="2">DUF11 domain-containing protein</fullName>
    </submittedName>
</protein>
<dbReference type="Proteomes" id="UP000595894">
    <property type="component" value="Chromosome"/>
</dbReference>
<sequence>MRLHIIAAAAAVAAISATAAYAAGPLSLVSEVKTEKRVAAADGTTRIALVKADKIVPGDRVVFVLTYRNTGTQPIANLVLANPVPANIAYRAANPGSAAPELSVDGKTFGPLSGLRVATAAGTSRAAVPDDVTTVRWRLASPVAAGAQGQLAFQAVIK</sequence>
<dbReference type="RefSeq" id="WP_202092581.1">
    <property type="nucleotide sequence ID" value="NZ_CP061035.1"/>
</dbReference>
<dbReference type="KEGG" id="sari:H5J25_15460"/>
<keyword evidence="1" id="KW-0732">Signal</keyword>
<evidence type="ECO:0000313" key="3">
    <source>
        <dbReference type="Proteomes" id="UP000595894"/>
    </source>
</evidence>
<feature type="signal peptide" evidence="1">
    <location>
        <begin position="1"/>
        <end position="22"/>
    </location>
</feature>
<dbReference type="NCBIfam" id="TIGR01451">
    <property type="entry name" value="B_ant_repeat"/>
    <property type="match status" value="1"/>
</dbReference>